<organism evidence="2 3">
    <name type="scientific">Papaver somniferum</name>
    <name type="common">Opium poppy</name>
    <dbReference type="NCBI Taxonomy" id="3469"/>
    <lineage>
        <taxon>Eukaryota</taxon>
        <taxon>Viridiplantae</taxon>
        <taxon>Streptophyta</taxon>
        <taxon>Embryophyta</taxon>
        <taxon>Tracheophyta</taxon>
        <taxon>Spermatophyta</taxon>
        <taxon>Magnoliopsida</taxon>
        <taxon>Ranunculales</taxon>
        <taxon>Papaveraceae</taxon>
        <taxon>Papaveroideae</taxon>
        <taxon>Papaver</taxon>
    </lineage>
</organism>
<evidence type="ECO:0000256" key="1">
    <source>
        <dbReference type="SAM" id="Phobius"/>
    </source>
</evidence>
<keyword evidence="1" id="KW-1133">Transmembrane helix</keyword>
<dbReference type="AlphaFoldDB" id="A0A4Y7IYE9"/>
<evidence type="ECO:0000313" key="3">
    <source>
        <dbReference type="Proteomes" id="UP000316621"/>
    </source>
</evidence>
<keyword evidence="3" id="KW-1185">Reference proteome</keyword>
<accession>A0A4Y7IYE9</accession>
<protein>
    <submittedName>
        <fullName evidence="2">Uncharacterized protein</fullName>
    </submittedName>
</protein>
<sequence length="60" mass="6366">MHGSGDAFFSFSTVTASSVFSIFCGGIRIREMVSVGIRIRQMAAELGFGTAFGMGDGIRQ</sequence>
<dbReference type="Gramene" id="RZC52820">
    <property type="protein sequence ID" value="RZC52820"/>
    <property type="gene ID" value="C5167_021246"/>
</dbReference>
<evidence type="ECO:0000313" key="2">
    <source>
        <dbReference type="EMBL" id="RZC52820.1"/>
    </source>
</evidence>
<feature type="transmembrane region" description="Helical" evidence="1">
    <location>
        <begin position="6"/>
        <end position="29"/>
    </location>
</feature>
<name>A0A4Y7IYE9_PAPSO</name>
<gene>
    <name evidence="2" type="ORF">C5167_021246</name>
</gene>
<dbReference type="EMBL" id="CM010716">
    <property type="protein sequence ID" value="RZC52820.1"/>
    <property type="molecule type" value="Genomic_DNA"/>
</dbReference>
<keyword evidence="1" id="KW-0472">Membrane</keyword>
<dbReference type="Proteomes" id="UP000316621">
    <property type="component" value="Chromosome 2"/>
</dbReference>
<reference evidence="2 3" key="1">
    <citation type="journal article" date="2018" name="Science">
        <title>The opium poppy genome and morphinan production.</title>
        <authorList>
            <person name="Guo L."/>
            <person name="Winzer T."/>
            <person name="Yang X."/>
            <person name="Li Y."/>
            <person name="Ning Z."/>
            <person name="He Z."/>
            <person name="Teodor R."/>
            <person name="Lu Y."/>
            <person name="Bowser T.A."/>
            <person name="Graham I.A."/>
            <person name="Ye K."/>
        </authorList>
    </citation>
    <scope>NUCLEOTIDE SEQUENCE [LARGE SCALE GENOMIC DNA]</scope>
    <source>
        <strain evidence="3">cv. HN1</strain>
        <tissue evidence="2">Leaves</tissue>
    </source>
</reference>
<keyword evidence="1" id="KW-0812">Transmembrane</keyword>
<proteinExistence type="predicted"/>